<feature type="transmembrane region" description="Helical" evidence="1">
    <location>
        <begin position="251"/>
        <end position="282"/>
    </location>
</feature>
<keyword evidence="1" id="KW-0812">Transmembrane</keyword>
<feature type="transmembrane region" description="Helical" evidence="1">
    <location>
        <begin position="114"/>
        <end position="135"/>
    </location>
</feature>
<dbReference type="EMBL" id="MHLO01000033">
    <property type="protein sequence ID" value="OGZ11495.1"/>
    <property type="molecule type" value="Genomic_DNA"/>
</dbReference>
<feature type="transmembrane region" description="Helical" evidence="1">
    <location>
        <begin position="188"/>
        <end position="204"/>
    </location>
</feature>
<keyword evidence="1" id="KW-0472">Membrane</keyword>
<feature type="transmembrane region" description="Helical" evidence="1">
    <location>
        <begin position="165"/>
        <end position="182"/>
    </location>
</feature>
<protein>
    <submittedName>
        <fullName evidence="2">Uncharacterized protein</fullName>
    </submittedName>
</protein>
<proteinExistence type="predicted"/>
<organism evidence="2 3">
    <name type="scientific">Candidatus Lloydbacteria bacterium RIFCSPHIGHO2_02_FULL_54_17</name>
    <dbReference type="NCBI Taxonomy" id="1798664"/>
    <lineage>
        <taxon>Bacteria</taxon>
        <taxon>Candidatus Lloydiibacteriota</taxon>
    </lineage>
</organism>
<reference evidence="2 3" key="1">
    <citation type="journal article" date="2016" name="Nat. Commun.">
        <title>Thousands of microbial genomes shed light on interconnected biogeochemical processes in an aquifer system.</title>
        <authorList>
            <person name="Anantharaman K."/>
            <person name="Brown C.T."/>
            <person name="Hug L.A."/>
            <person name="Sharon I."/>
            <person name="Castelle C.J."/>
            <person name="Probst A.J."/>
            <person name="Thomas B.C."/>
            <person name="Singh A."/>
            <person name="Wilkins M.J."/>
            <person name="Karaoz U."/>
            <person name="Brodie E.L."/>
            <person name="Williams K.H."/>
            <person name="Hubbard S.S."/>
            <person name="Banfield J.F."/>
        </authorList>
    </citation>
    <scope>NUCLEOTIDE SEQUENCE [LARGE SCALE GENOMIC DNA]</scope>
</reference>
<keyword evidence="1" id="KW-1133">Transmembrane helix</keyword>
<name>A0A1G2DCX7_9BACT</name>
<evidence type="ECO:0000313" key="2">
    <source>
        <dbReference type="EMBL" id="OGZ11495.1"/>
    </source>
</evidence>
<sequence length="288" mass="32214">MKKLKGSEIFSDAAAYQELEARKSLFGMQLIFTAILCAVAAGVGVVEYFFPKFFDYPYFSWSVNSGDVFAFWPMYVWGIALTALISSRSSSSFDGKLLALGTLTSVMAGVWEEVAFRCFYICYAMVVVLVFNWLFSTGLGIFLTVLFAGGAVACLLAAGSPLVKVVGAGILGFLAWLAWGLTMDFDPLYWFYDTILIPIAYYATFKQAEPVLYGGYPALFVYGAFLANMWFRDGHKYQGLLGWVNSWYLGMVLLYAMLTYGLLTAIVVHALYDILIHVTIYVRRKFTR</sequence>
<feature type="transmembrane region" description="Helical" evidence="1">
    <location>
        <begin position="30"/>
        <end position="50"/>
    </location>
</feature>
<feature type="transmembrane region" description="Helical" evidence="1">
    <location>
        <begin position="211"/>
        <end position="231"/>
    </location>
</feature>
<dbReference type="AlphaFoldDB" id="A0A1G2DCX7"/>
<evidence type="ECO:0000313" key="3">
    <source>
        <dbReference type="Proteomes" id="UP000178636"/>
    </source>
</evidence>
<dbReference type="STRING" id="1798664.A3C93_01095"/>
<dbReference type="Proteomes" id="UP000178636">
    <property type="component" value="Unassembled WGS sequence"/>
</dbReference>
<feature type="transmembrane region" description="Helical" evidence="1">
    <location>
        <begin position="141"/>
        <end position="158"/>
    </location>
</feature>
<accession>A0A1G2DCX7</accession>
<feature type="transmembrane region" description="Helical" evidence="1">
    <location>
        <begin position="70"/>
        <end position="87"/>
    </location>
</feature>
<gene>
    <name evidence="2" type="ORF">A3C93_01095</name>
</gene>
<evidence type="ECO:0000256" key="1">
    <source>
        <dbReference type="SAM" id="Phobius"/>
    </source>
</evidence>
<comment type="caution">
    <text evidence="2">The sequence shown here is derived from an EMBL/GenBank/DDBJ whole genome shotgun (WGS) entry which is preliminary data.</text>
</comment>